<sequence length="169" mass="19038">MNGLKEIEFDLPRALKAELISLLDGMEAGPLQPDVTAQVPEAQGIYQLFYGDAIFYVGKTDTEAGLRTRPTCHARKIMHRPTLAGAVRFKAVRIMVFTAMYLETQLIKHYRRPNTGAVAWNGSGFGSSDPGRERETTNRQPKGFGDQHRINIDLPGDYRCQAPCSWRRR</sequence>
<dbReference type="Proteomes" id="UP001605261">
    <property type="component" value="Unassembled WGS sequence"/>
</dbReference>
<accession>A0ABW7D1I9</accession>
<dbReference type="RefSeq" id="WP_394164314.1">
    <property type="nucleotide sequence ID" value="NZ_JBHGCJ010000014.1"/>
</dbReference>
<keyword evidence="3" id="KW-1185">Reference proteome</keyword>
<evidence type="ECO:0000256" key="1">
    <source>
        <dbReference type="SAM" id="MobiDB-lite"/>
    </source>
</evidence>
<protein>
    <submittedName>
        <fullName evidence="2">GIY-YIG nuclease family protein</fullName>
    </submittedName>
</protein>
<evidence type="ECO:0000313" key="3">
    <source>
        <dbReference type="Proteomes" id="UP001605261"/>
    </source>
</evidence>
<comment type="caution">
    <text evidence="2">The sequence shown here is derived from an EMBL/GenBank/DDBJ whole genome shotgun (WGS) entry which is preliminary data.</text>
</comment>
<organism evidence="2 3">
    <name type="scientific">Stenotrophomonas nematodicola</name>
    <dbReference type="NCBI Taxonomy" id="2656746"/>
    <lineage>
        <taxon>Bacteria</taxon>
        <taxon>Pseudomonadati</taxon>
        <taxon>Pseudomonadota</taxon>
        <taxon>Gammaproteobacteria</taxon>
        <taxon>Lysobacterales</taxon>
        <taxon>Lysobacteraceae</taxon>
        <taxon>Stenotrophomonas</taxon>
    </lineage>
</organism>
<name>A0ABW7D1I9_9GAMM</name>
<dbReference type="EMBL" id="JBHGCJ010000014">
    <property type="protein sequence ID" value="MFG6110829.1"/>
    <property type="molecule type" value="Genomic_DNA"/>
</dbReference>
<dbReference type="CDD" id="cd00719">
    <property type="entry name" value="GIY-YIG_SF"/>
    <property type="match status" value="1"/>
</dbReference>
<gene>
    <name evidence="2" type="ORF">ACEU0G_000709</name>
</gene>
<reference evidence="2 3" key="1">
    <citation type="submission" date="2024-09" db="EMBL/GenBank/DDBJ databases">
        <authorList>
            <consortium name="All-Russian atlas of soil microorganisms"/>
            <consortium name="as a basis for the search for new antimicrobial producers and enzymes with unique properties"/>
            <person name="Sokolova E.A."/>
            <person name="Voronina E.N."/>
        </authorList>
    </citation>
    <scope>NUCLEOTIDE SEQUENCE [LARGE SCALE GENOMIC DNA]</scope>
    <source>
        <strain evidence="2 3">AF-22b-331.1</strain>
    </source>
</reference>
<proteinExistence type="predicted"/>
<evidence type="ECO:0000313" key="2">
    <source>
        <dbReference type="EMBL" id="MFG6110829.1"/>
    </source>
</evidence>
<feature type="region of interest" description="Disordered" evidence="1">
    <location>
        <begin position="121"/>
        <end position="148"/>
    </location>
</feature>